<dbReference type="Gene3D" id="6.10.140.1750">
    <property type="match status" value="1"/>
</dbReference>
<evidence type="ECO:0000256" key="6">
    <source>
        <dbReference type="ARBA" id="ARBA00023018"/>
    </source>
</evidence>
<evidence type="ECO:0000256" key="10">
    <source>
        <dbReference type="ARBA" id="ARBA00034103"/>
    </source>
</evidence>
<evidence type="ECO:0000313" key="15">
    <source>
        <dbReference type="RefSeq" id="XP_033790544.1"/>
    </source>
</evidence>
<sequence length="522" mass="59066">MKPLKEPAGGSSSSSNNNNVSFVLHCHFGKEIKHICSNCSRGEDAEDVERLAGMRSDSLVPGTHTPPIRRRSKFANLGRIFKPWKWRKKKSEKFKQTSAALERKISMRQSREELIKRGVLKEMFDKDGELSIANEEGTLENGQAHGSSLPAISELDPTSVSADTFLYEVLPNTDIMDGTDSGAPVKLPCMPGKLSPPLPPKKVMICMPLGGPDHILASYSSQKSSQQHHHTVLPSQLAAHQHQLQYGSQHLSTGSSSIPMHPSIPPGCRVIEELNKTLAMTMQRLESSGLHTGDGITKAGLGSILDMRQVPTVVIECDDDKENVPHESDYEDSSCLYTRDEDDDEDDDGSLYTSSLALKVLRKDSLAIKLSNRPSKRELEEKNILPMQTDEERLETRQQIGTKLTRRLSQRPTAEELEQRNILKPRNEQEEQEEKREIKRRLTRKLSQRPTVEELREKKILIRFSDYVEVADAQDYDRRADKPWTRLTAADKAAIRKELNEFKSTEMEVHELSRHLTRFHRP</sequence>
<feature type="repeat" description="RPEL" evidence="11">
    <location>
        <begin position="402"/>
        <end position="427"/>
    </location>
</feature>
<evidence type="ECO:0000256" key="3">
    <source>
        <dbReference type="ARBA" id="ARBA00009795"/>
    </source>
</evidence>
<feature type="compositionally biased region" description="Acidic residues" evidence="13">
    <location>
        <begin position="340"/>
        <end position="349"/>
    </location>
</feature>
<name>A0A6P8Q2W3_GEOSA</name>
<evidence type="ECO:0000256" key="7">
    <source>
        <dbReference type="ARBA" id="ARBA00023203"/>
    </source>
</evidence>
<feature type="repeat" description="RPEL" evidence="11">
    <location>
        <begin position="364"/>
        <end position="389"/>
    </location>
</feature>
<evidence type="ECO:0000313" key="14">
    <source>
        <dbReference type="Proteomes" id="UP000515159"/>
    </source>
</evidence>
<feature type="repeat" description="RPEL" evidence="11">
    <location>
        <begin position="99"/>
        <end position="124"/>
    </location>
</feature>
<feature type="region of interest" description="Disordered" evidence="13">
    <location>
        <begin position="406"/>
        <end position="435"/>
    </location>
</feature>
<protein>
    <recommendedName>
        <fullName evidence="12">Phosphatase and actin regulator</fullName>
    </recommendedName>
</protein>
<feature type="repeat" description="RPEL" evidence="11">
    <location>
        <begin position="440"/>
        <end position="465"/>
    </location>
</feature>
<reference evidence="15" key="1">
    <citation type="submission" date="2025-08" db="UniProtKB">
        <authorList>
            <consortium name="RefSeq"/>
        </authorList>
    </citation>
    <scope>IDENTIFICATION</scope>
</reference>
<dbReference type="GO" id="GO:0043149">
    <property type="term" value="P:stress fiber assembly"/>
    <property type="evidence" value="ECO:0007669"/>
    <property type="project" value="TreeGrafter"/>
</dbReference>
<dbReference type="AlphaFoldDB" id="A0A6P8Q2W3"/>
<evidence type="ECO:0000256" key="2">
    <source>
        <dbReference type="ARBA" id="ARBA00004496"/>
    </source>
</evidence>
<keyword evidence="7 12" id="KW-0009">Actin-binding</keyword>
<dbReference type="GO" id="GO:0005737">
    <property type="term" value="C:cytoplasm"/>
    <property type="evidence" value="ECO:0007669"/>
    <property type="project" value="UniProtKB-SubCell"/>
</dbReference>
<evidence type="ECO:0000256" key="4">
    <source>
        <dbReference type="ARBA" id="ARBA00022490"/>
    </source>
</evidence>
<dbReference type="InterPro" id="IPR004018">
    <property type="entry name" value="RPEL_repeat"/>
</dbReference>
<evidence type="ECO:0000256" key="5">
    <source>
        <dbReference type="ARBA" id="ARBA00022737"/>
    </source>
</evidence>
<feature type="region of interest" description="Disordered" evidence="13">
    <location>
        <begin position="318"/>
        <end position="350"/>
    </location>
</feature>
<proteinExistence type="inferred from homology"/>
<dbReference type="GO" id="GO:0003779">
    <property type="term" value="F:actin binding"/>
    <property type="evidence" value="ECO:0007669"/>
    <property type="project" value="UniProtKB-KW"/>
</dbReference>
<keyword evidence="6" id="KW-0770">Synapse</keyword>
<evidence type="ECO:0000256" key="11">
    <source>
        <dbReference type="PROSITE-ProRule" id="PRU00401"/>
    </source>
</evidence>
<feature type="compositionally biased region" description="Basic and acidic residues" evidence="13">
    <location>
        <begin position="413"/>
        <end position="435"/>
    </location>
</feature>
<keyword evidence="9" id="KW-0650">Protein phosphatase inhibitor</keyword>
<evidence type="ECO:0000256" key="8">
    <source>
        <dbReference type="ARBA" id="ARBA00023242"/>
    </source>
</evidence>
<keyword evidence="5 12" id="KW-0677">Repeat</keyword>
<dbReference type="GO" id="GO:0048870">
    <property type="term" value="P:cell motility"/>
    <property type="evidence" value="ECO:0007669"/>
    <property type="project" value="TreeGrafter"/>
</dbReference>
<dbReference type="Gene3D" id="6.10.140.2130">
    <property type="match status" value="1"/>
</dbReference>
<dbReference type="Pfam" id="PF02755">
    <property type="entry name" value="RPEL"/>
    <property type="match status" value="4"/>
</dbReference>
<comment type="subunit">
    <text evidence="12">Binds PPP1CA and actin.</text>
</comment>
<accession>A0A6P8Q2W3</accession>
<dbReference type="SMART" id="SM00707">
    <property type="entry name" value="RPEL"/>
    <property type="match status" value="4"/>
</dbReference>
<dbReference type="CTD" id="221692"/>
<dbReference type="GO" id="GO:0004864">
    <property type="term" value="F:protein phosphatase inhibitor activity"/>
    <property type="evidence" value="ECO:0007669"/>
    <property type="project" value="UniProtKB-UniRule"/>
</dbReference>
<dbReference type="PROSITE" id="PS51073">
    <property type="entry name" value="RPEL"/>
    <property type="match status" value="4"/>
</dbReference>
<evidence type="ECO:0000256" key="12">
    <source>
        <dbReference type="RuleBase" id="RU301113"/>
    </source>
</evidence>
<keyword evidence="4" id="KW-0963">Cytoplasm</keyword>
<keyword evidence="8" id="KW-0539">Nucleus</keyword>
<dbReference type="PANTHER" id="PTHR12751:SF6">
    <property type="entry name" value="PHOSPHATASE AND ACTIN REGULATOR 1"/>
    <property type="match status" value="1"/>
</dbReference>
<dbReference type="GeneID" id="117355706"/>
<evidence type="ECO:0000256" key="1">
    <source>
        <dbReference type="ARBA" id="ARBA00004123"/>
    </source>
</evidence>
<evidence type="ECO:0000256" key="9">
    <source>
        <dbReference type="ARBA" id="ARBA00023272"/>
    </source>
</evidence>
<dbReference type="Proteomes" id="UP000515159">
    <property type="component" value="Chromosome 2"/>
</dbReference>
<organism evidence="14 15">
    <name type="scientific">Geotrypetes seraphini</name>
    <name type="common">Gaboon caecilian</name>
    <name type="synonym">Caecilia seraphini</name>
    <dbReference type="NCBI Taxonomy" id="260995"/>
    <lineage>
        <taxon>Eukaryota</taxon>
        <taxon>Metazoa</taxon>
        <taxon>Chordata</taxon>
        <taxon>Craniata</taxon>
        <taxon>Vertebrata</taxon>
        <taxon>Euteleostomi</taxon>
        <taxon>Amphibia</taxon>
        <taxon>Gymnophiona</taxon>
        <taxon>Geotrypetes</taxon>
    </lineage>
</organism>
<evidence type="ECO:0000256" key="13">
    <source>
        <dbReference type="SAM" id="MobiDB-lite"/>
    </source>
</evidence>
<dbReference type="GO" id="GO:0005634">
    <property type="term" value="C:nucleus"/>
    <property type="evidence" value="ECO:0007669"/>
    <property type="project" value="UniProtKB-SubCell"/>
</dbReference>
<dbReference type="RefSeq" id="XP_033790544.1">
    <property type="nucleotide sequence ID" value="XM_033934653.1"/>
</dbReference>
<dbReference type="GO" id="GO:0045202">
    <property type="term" value="C:synapse"/>
    <property type="evidence" value="ECO:0007669"/>
    <property type="project" value="UniProtKB-SubCell"/>
</dbReference>
<dbReference type="PANTHER" id="PTHR12751">
    <property type="entry name" value="PHOSPHATASE AND ACTIN REGULATOR PHACTR"/>
    <property type="match status" value="1"/>
</dbReference>
<gene>
    <name evidence="15" type="primary">PHACTR1</name>
</gene>
<comment type="subcellular location">
    <subcellularLocation>
        <location evidence="2">Cytoplasm</location>
    </subcellularLocation>
    <subcellularLocation>
        <location evidence="1">Nucleus</location>
    </subcellularLocation>
    <subcellularLocation>
        <location evidence="10">Synapse</location>
    </subcellularLocation>
</comment>
<keyword evidence="14" id="KW-1185">Reference proteome</keyword>
<comment type="similarity">
    <text evidence="3 12">Belongs to the phosphatase and actin regulator family.</text>
</comment>